<feature type="transmembrane region" description="Helical" evidence="2">
    <location>
        <begin position="32"/>
        <end position="51"/>
    </location>
</feature>
<evidence type="ECO:0000259" key="3">
    <source>
        <dbReference type="PROSITE" id="PS51201"/>
    </source>
</evidence>
<protein>
    <submittedName>
        <fullName evidence="5">Potassium channel protein</fullName>
    </submittedName>
</protein>
<keyword evidence="2" id="KW-0472">Membrane</keyword>
<evidence type="ECO:0000259" key="4">
    <source>
        <dbReference type="PROSITE" id="PS51202"/>
    </source>
</evidence>
<dbReference type="PROSITE" id="PS51201">
    <property type="entry name" value="RCK_N"/>
    <property type="match status" value="1"/>
</dbReference>
<dbReference type="InterPro" id="IPR006037">
    <property type="entry name" value="RCK_C"/>
</dbReference>
<dbReference type="InterPro" id="IPR036721">
    <property type="entry name" value="RCK_C_sf"/>
</dbReference>
<dbReference type="AlphaFoldDB" id="A0A6B1DWL0"/>
<organism evidence="5">
    <name type="scientific">Caldilineaceae bacterium SB0662_bin_9</name>
    <dbReference type="NCBI Taxonomy" id="2605258"/>
    <lineage>
        <taxon>Bacteria</taxon>
        <taxon>Bacillati</taxon>
        <taxon>Chloroflexota</taxon>
        <taxon>Caldilineae</taxon>
        <taxon>Caldilineales</taxon>
        <taxon>Caldilineaceae</taxon>
    </lineage>
</organism>
<dbReference type="SUPFAM" id="SSF116726">
    <property type="entry name" value="TrkA C-terminal domain-like"/>
    <property type="match status" value="1"/>
</dbReference>
<dbReference type="InterPro" id="IPR050721">
    <property type="entry name" value="Trk_Ktr_HKT_K-transport"/>
</dbReference>
<dbReference type="InterPro" id="IPR003148">
    <property type="entry name" value="RCK_N"/>
</dbReference>
<dbReference type="Pfam" id="PF07885">
    <property type="entry name" value="Ion_trans_2"/>
    <property type="match status" value="1"/>
</dbReference>
<keyword evidence="5" id="KW-0406">Ion transport</keyword>
<dbReference type="GO" id="GO:0008324">
    <property type="term" value="F:monoatomic cation transmembrane transporter activity"/>
    <property type="evidence" value="ECO:0007669"/>
    <property type="project" value="InterPro"/>
</dbReference>
<dbReference type="Gene3D" id="3.30.70.1450">
    <property type="entry name" value="Regulator of K+ conductance, C-terminal domain"/>
    <property type="match status" value="1"/>
</dbReference>
<gene>
    <name evidence="5" type="ORF">F4Y08_12235</name>
</gene>
<dbReference type="GO" id="GO:0006813">
    <property type="term" value="P:potassium ion transport"/>
    <property type="evidence" value="ECO:0007669"/>
    <property type="project" value="InterPro"/>
</dbReference>
<dbReference type="Pfam" id="PF02254">
    <property type="entry name" value="TrkA_N"/>
    <property type="match status" value="1"/>
</dbReference>
<proteinExistence type="predicted"/>
<dbReference type="SUPFAM" id="SSF81324">
    <property type="entry name" value="Voltage-gated potassium channels"/>
    <property type="match status" value="1"/>
</dbReference>
<dbReference type="SUPFAM" id="SSF51735">
    <property type="entry name" value="NAD(P)-binding Rossmann-fold domains"/>
    <property type="match status" value="1"/>
</dbReference>
<keyword evidence="2" id="KW-0812">Transmembrane</keyword>
<reference evidence="5" key="1">
    <citation type="submission" date="2019-09" db="EMBL/GenBank/DDBJ databases">
        <title>Characterisation of the sponge microbiome using genome-centric metagenomics.</title>
        <authorList>
            <person name="Engelberts J.P."/>
            <person name="Robbins S.J."/>
            <person name="De Goeij J.M."/>
            <person name="Aranda M."/>
            <person name="Bell S.C."/>
            <person name="Webster N.S."/>
        </authorList>
    </citation>
    <scope>NUCLEOTIDE SEQUENCE</scope>
    <source>
        <strain evidence="5">SB0662_bin_9</strain>
    </source>
</reference>
<name>A0A6B1DWL0_9CHLR</name>
<accession>A0A6B1DWL0</accession>
<comment type="caution">
    <text evidence="5">The sequence shown here is derived from an EMBL/GenBank/DDBJ whole genome shotgun (WGS) entry which is preliminary data.</text>
</comment>
<dbReference type="PROSITE" id="PS51202">
    <property type="entry name" value="RCK_C"/>
    <property type="match status" value="1"/>
</dbReference>
<dbReference type="EMBL" id="VXPY01000086">
    <property type="protein sequence ID" value="MYD91083.1"/>
    <property type="molecule type" value="Genomic_DNA"/>
</dbReference>
<evidence type="ECO:0000256" key="1">
    <source>
        <dbReference type="ARBA" id="ARBA00004651"/>
    </source>
</evidence>
<dbReference type="InterPro" id="IPR013099">
    <property type="entry name" value="K_chnl_dom"/>
</dbReference>
<evidence type="ECO:0000313" key="5">
    <source>
        <dbReference type="EMBL" id="MYD91083.1"/>
    </source>
</evidence>
<feature type="domain" description="RCK N-terminal" evidence="3">
    <location>
        <begin position="109"/>
        <end position="228"/>
    </location>
</feature>
<feature type="transmembrane region" description="Helical" evidence="2">
    <location>
        <begin position="63"/>
        <end position="81"/>
    </location>
</feature>
<dbReference type="Gene3D" id="3.40.50.720">
    <property type="entry name" value="NAD(P)-binding Rossmann-like Domain"/>
    <property type="match status" value="1"/>
</dbReference>
<dbReference type="GO" id="GO:0005886">
    <property type="term" value="C:plasma membrane"/>
    <property type="evidence" value="ECO:0007669"/>
    <property type="project" value="UniProtKB-SubCell"/>
</dbReference>
<dbReference type="PANTHER" id="PTHR43833">
    <property type="entry name" value="POTASSIUM CHANNEL PROTEIN 2-RELATED-RELATED"/>
    <property type="match status" value="1"/>
</dbReference>
<dbReference type="PANTHER" id="PTHR43833:SF9">
    <property type="entry name" value="POTASSIUM CHANNEL PROTEIN YUGO-RELATED"/>
    <property type="match status" value="1"/>
</dbReference>
<feature type="domain" description="RCK C-terminal" evidence="4">
    <location>
        <begin position="250"/>
        <end position="334"/>
    </location>
</feature>
<sequence>MKLPSVLTLLRLVLLPALVLLAGTVGYMLLEGWNWLDATYMTVITLSTVGFGEVQDLTREGRIFTAILILSGVGAISYAFTVGTQEIVAGQLSGAWRSTRNRRRINRMRDHFIVAGYGRVGSFVANLLLEQKQAVVVIEIDTERITEAETEAGDLLFVAGSADHEEVLRQAGIDRAAGICFCLSNDADNLLGVLTARTLNSDIFIATRAENVANEAKMKFAGANDVVSPTSAAGYAMAFRLTQPSEVKAMEWMRVSSQEGYVIEVVQLGDSPQFAHRTVEDIQFRTLHGLRVLQVMHEDRTLVPDVAADTVILPGDNILVMATREDLAKFCAEV</sequence>
<dbReference type="Gene3D" id="1.10.287.70">
    <property type="match status" value="1"/>
</dbReference>
<keyword evidence="5" id="KW-0813">Transport</keyword>
<keyword evidence="5" id="KW-0407">Ion channel</keyword>
<comment type="subcellular location">
    <subcellularLocation>
        <location evidence="1">Cell membrane</location>
        <topology evidence="1">Multi-pass membrane protein</topology>
    </subcellularLocation>
</comment>
<keyword evidence="2" id="KW-1133">Transmembrane helix</keyword>
<dbReference type="Pfam" id="PF02080">
    <property type="entry name" value="TrkA_C"/>
    <property type="match status" value="1"/>
</dbReference>
<dbReference type="InterPro" id="IPR036291">
    <property type="entry name" value="NAD(P)-bd_dom_sf"/>
</dbReference>
<evidence type="ECO:0000256" key="2">
    <source>
        <dbReference type="SAM" id="Phobius"/>
    </source>
</evidence>